<gene>
    <name evidence="2" type="ORF">PLEPLA_LOCUS37829</name>
</gene>
<keyword evidence="3" id="KW-1185">Reference proteome</keyword>
<feature type="compositionally biased region" description="Polar residues" evidence="1">
    <location>
        <begin position="116"/>
        <end position="126"/>
    </location>
</feature>
<accession>A0A9N7VI69</accession>
<evidence type="ECO:0000313" key="3">
    <source>
        <dbReference type="Proteomes" id="UP001153269"/>
    </source>
</evidence>
<evidence type="ECO:0000313" key="2">
    <source>
        <dbReference type="EMBL" id="CAB1450140.1"/>
    </source>
</evidence>
<comment type="caution">
    <text evidence="2">The sequence shown here is derived from an EMBL/GenBank/DDBJ whole genome shotgun (WGS) entry which is preliminary data.</text>
</comment>
<proteinExistence type="predicted"/>
<protein>
    <submittedName>
        <fullName evidence="2">Uncharacterized protein</fullName>
    </submittedName>
</protein>
<evidence type="ECO:0000256" key="1">
    <source>
        <dbReference type="SAM" id="MobiDB-lite"/>
    </source>
</evidence>
<name>A0A9N7VI69_PLEPL</name>
<dbReference type="EMBL" id="CADEAL010004043">
    <property type="protein sequence ID" value="CAB1450140.1"/>
    <property type="molecule type" value="Genomic_DNA"/>
</dbReference>
<dbReference type="AlphaFoldDB" id="A0A9N7VI69"/>
<organism evidence="2 3">
    <name type="scientific">Pleuronectes platessa</name>
    <name type="common">European plaice</name>
    <dbReference type="NCBI Taxonomy" id="8262"/>
    <lineage>
        <taxon>Eukaryota</taxon>
        <taxon>Metazoa</taxon>
        <taxon>Chordata</taxon>
        <taxon>Craniata</taxon>
        <taxon>Vertebrata</taxon>
        <taxon>Euteleostomi</taxon>
        <taxon>Actinopterygii</taxon>
        <taxon>Neopterygii</taxon>
        <taxon>Teleostei</taxon>
        <taxon>Neoteleostei</taxon>
        <taxon>Acanthomorphata</taxon>
        <taxon>Carangaria</taxon>
        <taxon>Pleuronectiformes</taxon>
        <taxon>Pleuronectoidei</taxon>
        <taxon>Pleuronectidae</taxon>
        <taxon>Pleuronectes</taxon>
    </lineage>
</organism>
<reference evidence="2" key="1">
    <citation type="submission" date="2020-03" db="EMBL/GenBank/DDBJ databases">
        <authorList>
            <person name="Weist P."/>
        </authorList>
    </citation>
    <scope>NUCLEOTIDE SEQUENCE</scope>
</reference>
<dbReference type="Proteomes" id="UP001153269">
    <property type="component" value="Unassembled WGS sequence"/>
</dbReference>
<sequence length="194" mass="21266">MSSSGDGPETSGKAESRSNPNLPHGSDFTRQPADAEGATLCRSAPAAQVWQMGRHWAWTCTPQFTILLCTFQHGWLTGFRDHWGSENPSEGMNRKKTRTLTSMTSTCNTAAISHNRLSGNTLTSGPKSPAPLNGSQSGELLPWDRPLRWGREVVEQEAWSSTPPSCPLSLRGRLSMTSQHKLISQTHCGDKEYV</sequence>
<feature type="region of interest" description="Disordered" evidence="1">
    <location>
        <begin position="116"/>
        <end position="137"/>
    </location>
</feature>
<feature type="region of interest" description="Disordered" evidence="1">
    <location>
        <begin position="1"/>
        <end position="32"/>
    </location>
</feature>